<dbReference type="Gene3D" id="1.10.10.10">
    <property type="entry name" value="Winged helix-like DNA-binding domain superfamily/Winged helix DNA-binding domain"/>
    <property type="match status" value="1"/>
</dbReference>
<dbReference type="Gene3D" id="3.30.450.40">
    <property type="match status" value="1"/>
</dbReference>
<dbReference type="CDD" id="cd00090">
    <property type="entry name" value="HTH_ARSR"/>
    <property type="match status" value="1"/>
</dbReference>
<evidence type="ECO:0000256" key="1">
    <source>
        <dbReference type="ARBA" id="ARBA00023015"/>
    </source>
</evidence>
<dbReference type="InterPro" id="IPR001845">
    <property type="entry name" value="HTH_ArsR_DNA-bd_dom"/>
</dbReference>
<dbReference type="Pfam" id="PF09339">
    <property type="entry name" value="HTH_IclR"/>
    <property type="match status" value="1"/>
</dbReference>
<keyword evidence="2" id="KW-0238">DNA-binding</keyword>
<dbReference type="InterPro" id="IPR011991">
    <property type="entry name" value="ArsR-like_HTH"/>
</dbReference>
<comment type="caution">
    <text evidence="6">The sequence shown here is derived from an EMBL/GenBank/DDBJ whole genome shotgun (WGS) entry which is preliminary data.</text>
</comment>
<dbReference type="PROSITE" id="PS51078">
    <property type="entry name" value="ICLR_ED"/>
    <property type="match status" value="1"/>
</dbReference>
<reference evidence="6 7" key="1">
    <citation type="journal article" date="2019" name="Int. J. Syst. Evol. Microbiol.">
        <title>The Global Catalogue of Microorganisms (GCM) 10K type strain sequencing project: providing services to taxonomists for standard genome sequencing and annotation.</title>
        <authorList>
            <consortium name="The Broad Institute Genomics Platform"/>
            <consortium name="The Broad Institute Genome Sequencing Center for Infectious Disease"/>
            <person name="Wu L."/>
            <person name="Ma J."/>
        </authorList>
    </citation>
    <scope>NUCLEOTIDE SEQUENCE [LARGE SCALE GENOMIC DNA]</scope>
    <source>
        <strain evidence="6 7">JCM 16331</strain>
    </source>
</reference>
<dbReference type="SUPFAM" id="SSF46785">
    <property type="entry name" value="Winged helix' DNA-binding domain"/>
    <property type="match status" value="1"/>
</dbReference>
<accession>A0A830GAD1</accession>
<feature type="domain" description="IclR-ED" evidence="5">
    <location>
        <begin position="71"/>
        <end position="254"/>
    </location>
</feature>
<protein>
    <submittedName>
        <fullName evidence="6">IclR family transcriptional regulator</fullName>
    </submittedName>
</protein>
<evidence type="ECO:0000313" key="6">
    <source>
        <dbReference type="EMBL" id="GGN10342.1"/>
    </source>
</evidence>
<evidence type="ECO:0000256" key="2">
    <source>
        <dbReference type="ARBA" id="ARBA00023125"/>
    </source>
</evidence>
<evidence type="ECO:0000259" key="4">
    <source>
        <dbReference type="PROSITE" id="PS51077"/>
    </source>
</evidence>
<proteinExistence type="predicted"/>
<keyword evidence="1" id="KW-0805">Transcription regulation</keyword>
<dbReference type="InterPro" id="IPR036388">
    <property type="entry name" value="WH-like_DNA-bd_sf"/>
</dbReference>
<dbReference type="EMBL" id="BMOQ01000002">
    <property type="protein sequence ID" value="GGN10342.1"/>
    <property type="molecule type" value="Genomic_DNA"/>
</dbReference>
<keyword evidence="3" id="KW-0804">Transcription</keyword>
<dbReference type="InterPro" id="IPR050707">
    <property type="entry name" value="HTH_MetabolicPath_Reg"/>
</dbReference>
<dbReference type="InterPro" id="IPR014757">
    <property type="entry name" value="Tscrpt_reg_IclR_C"/>
</dbReference>
<feature type="domain" description="HTH iclR-type" evidence="4">
    <location>
        <begin position="11"/>
        <end position="70"/>
    </location>
</feature>
<dbReference type="PANTHER" id="PTHR30136:SF35">
    <property type="entry name" value="HTH-TYPE TRANSCRIPTIONAL REGULATOR RV1719"/>
    <property type="match status" value="1"/>
</dbReference>
<dbReference type="SMART" id="SM00346">
    <property type="entry name" value="HTH_ICLR"/>
    <property type="match status" value="1"/>
</dbReference>
<dbReference type="InterPro" id="IPR029016">
    <property type="entry name" value="GAF-like_dom_sf"/>
</dbReference>
<organism evidence="6 7">
    <name type="scientific">Halarchaeum nitratireducens</name>
    <dbReference type="NCBI Taxonomy" id="489913"/>
    <lineage>
        <taxon>Archaea</taxon>
        <taxon>Methanobacteriati</taxon>
        <taxon>Methanobacteriota</taxon>
        <taxon>Stenosarchaea group</taxon>
        <taxon>Halobacteria</taxon>
        <taxon>Halobacteriales</taxon>
        <taxon>Halobacteriaceae</taxon>
    </lineage>
</organism>
<keyword evidence="7" id="KW-1185">Reference proteome</keyword>
<dbReference type="AlphaFoldDB" id="A0A830GAD1"/>
<dbReference type="SMART" id="SM00418">
    <property type="entry name" value="HTH_ARSR"/>
    <property type="match status" value="1"/>
</dbReference>
<dbReference type="Proteomes" id="UP000608850">
    <property type="component" value="Unassembled WGS sequence"/>
</dbReference>
<dbReference type="GO" id="GO:0003700">
    <property type="term" value="F:DNA-binding transcription factor activity"/>
    <property type="evidence" value="ECO:0007669"/>
    <property type="project" value="InterPro"/>
</dbReference>
<dbReference type="GO" id="GO:0045892">
    <property type="term" value="P:negative regulation of DNA-templated transcription"/>
    <property type="evidence" value="ECO:0007669"/>
    <property type="project" value="TreeGrafter"/>
</dbReference>
<dbReference type="PROSITE" id="PS51077">
    <property type="entry name" value="HTH_ICLR"/>
    <property type="match status" value="1"/>
</dbReference>
<sequence length="255" mass="28078">MESNESGVETVGSDETLFAIVEQLRERDGAGVTELAENLGLAKSSVHKHLRTMVDHGYAVKRDGTYHVGLEFFRAGEYARDRYDIYRAAKTPIDDLAAETGEMAWLIVEENGRAMYLYGSRGDSEVSVETIVGTWRLLHVNSGGKAILAHLPDDEVDRIIDAHGLPAHTENTVTDRAELHAELDRIRERGYAVNRSEDLHGIHAIGAPVRHDGAVRGALAVAGAARRLARDDREADLAERLLTATDDVEVNLAYR</sequence>
<dbReference type="RefSeq" id="WP_188877213.1">
    <property type="nucleotide sequence ID" value="NZ_BMOQ01000002.1"/>
</dbReference>
<evidence type="ECO:0000259" key="5">
    <source>
        <dbReference type="PROSITE" id="PS51078"/>
    </source>
</evidence>
<dbReference type="OrthoDB" id="14763at2157"/>
<dbReference type="SUPFAM" id="SSF55781">
    <property type="entry name" value="GAF domain-like"/>
    <property type="match status" value="1"/>
</dbReference>
<evidence type="ECO:0000256" key="3">
    <source>
        <dbReference type="ARBA" id="ARBA00023163"/>
    </source>
</evidence>
<dbReference type="InterPro" id="IPR005471">
    <property type="entry name" value="Tscrpt_reg_IclR_N"/>
</dbReference>
<dbReference type="GO" id="GO:0003677">
    <property type="term" value="F:DNA binding"/>
    <property type="evidence" value="ECO:0007669"/>
    <property type="project" value="UniProtKB-KW"/>
</dbReference>
<gene>
    <name evidence="6" type="ORF">GCM10009021_07690</name>
</gene>
<dbReference type="Pfam" id="PF01614">
    <property type="entry name" value="IclR_C"/>
    <property type="match status" value="1"/>
</dbReference>
<dbReference type="InterPro" id="IPR036390">
    <property type="entry name" value="WH_DNA-bd_sf"/>
</dbReference>
<name>A0A830GAD1_9EURY</name>
<evidence type="ECO:0000313" key="7">
    <source>
        <dbReference type="Proteomes" id="UP000608850"/>
    </source>
</evidence>
<dbReference type="PANTHER" id="PTHR30136">
    <property type="entry name" value="HELIX-TURN-HELIX TRANSCRIPTIONAL REGULATOR, ICLR FAMILY"/>
    <property type="match status" value="1"/>
</dbReference>